<dbReference type="OrthoDB" id="4633378at2"/>
<keyword evidence="2" id="KW-1185">Reference proteome</keyword>
<dbReference type="EMBL" id="JXST01000009">
    <property type="protein sequence ID" value="KIU17351.1"/>
    <property type="molecule type" value="Genomic_DNA"/>
</dbReference>
<dbReference type="AlphaFoldDB" id="A0A0D1LN25"/>
<reference evidence="1 2" key="1">
    <citation type="submission" date="2015-01" db="EMBL/GenBank/DDBJ databases">
        <title>Genome sequence of Mycobacterium llatzerense and Mycobacterium immunogenum recovered from brain abscess.</title>
        <authorList>
            <person name="Greninger A.L."/>
            <person name="Langelier C."/>
            <person name="Cunningham G."/>
            <person name="Chiu C.Y."/>
            <person name="Miller S."/>
        </authorList>
    </citation>
    <scope>NUCLEOTIDE SEQUENCE [LARGE SCALE GENOMIC DNA]</scope>
    <source>
        <strain evidence="1 2">CLUC14</strain>
    </source>
</reference>
<accession>A0A0D1LN25</accession>
<evidence type="ECO:0000313" key="2">
    <source>
        <dbReference type="Proteomes" id="UP000032221"/>
    </source>
</evidence>
<comment type="caution">
    <text evidence="1">The sequence shown here is derived from an EMBL/GenBank/DDBJ whole genome shotgun (WGS) entry which is preliminary data.</text>
</comment>
<sequence>MTVRVTCDGGAIDEFSRFADRYIKHDDGSLEIVRLGAPKTTSYDAGCWTEVTGDEHQTRRARFLHWFSRTSVAGA</sequence>
<organism evidence="1 2">
    <name type="scientific">Mycolicibacterium llatzerense</name>
    <dbReference type="NCBI Taxonomy" id="280871"/>
    <lineage>
        <taxon>Bacteria</taxon>
        <taxon>Bacillati</taxon>
        <taxon>Actinomycetota</taxon>
        <taxon>Actinomycetes</taxon>
        <taxon>Mycobacteriales</taxon>
        <taxon>Mycobacteriaceae</taxon>
        <taxon>Mycolicibacterium</taxon>
    </lineage>
</organism>
<dbReference type="RefSeq" id="WP_043985271.1">
    <property type="nucleotide sequence ID" value="NZ_JXST01000009.1"/>
</dbReference>
<protein>
    <submittedName>
        <fullName evidence="1">Uncharacterized protein</fullName>
    </submittedName>
</protein>
<dbReference type="Proteomes" id="UP000032221">
    <property type="component" value="Unassembled WGS sequence"/>
</dbReference>
<evidence type="ECO:0000313" key="1">
    <source>
        <dbReference type="EMBL" id="KIU17351.1"/>
    </source>
</evidence>
<name>A0A0D1LN25_9MYCO</name>
<gene>
    <name evidence="1" type="ORF">TL10_08280</name>
</gene>
<proteinExistence type="predicted"/>